<name>A0A3S9MAZ3_9ACTN</name>
<organism evidence="2 3">
    <name type="scientific">Streptomyces cyaneochromogenes</name>
    <dbReference type="NCBI Taxonomy" id="2496836"/>
    <lineage>
        <taxon>Bacteria</taxon>
        <taxon>Bacillati</taxon>
        <taxon>Actinomycetota</taxon>
        <taxon>Actinomycetes</taxon>
        <taxon>Kitasatosporales</taxon>
        <taxon>Streptomycetaceae</taxon>
        <taxon>Streptomyces</taxon>
    </lineage>
</organism>
<dbReference type="AlphaFoldDB" id="A0A3S9MAZ3"/>
<evidence type="ECO:0000259" key="1">
    <source>
        <dbReference type="Pfam" id="PF00550"/>
    </source>
</evidence>
<gene>
    <name evidence="2" type="ORF">EJ357_24620</name>
</gene>
<protein>
    <submittedName>
        <fullName evidence="2">Acyl carrier protein</fullName>
    </submittedName>
</protein>
<dbReference type="InterPro" id="IPR009081">
    <property type="entry name" value="PP-bd_ACP"/>
</dbReference>
<sequence>MGPLSSGESDVNRLDAAQEITTESVRLLLADILGTEIFDDLTFLSQGGDSYHAVLVVERVEELWGIEADFTAVLRSTPGELAEALGAATRPS</sequence>
<dbReference type="InterPro" id="IPR036736">
    <property type="entry name" value="ACP-like_sf"/>
</dbReference>
<dbReference type="EMBL" id="CP034539">
    <property type="protein sequence ID" value="AZQ36255.1"/>
    <property type="molecule type" value="Genomic_DNA"/>
</dbReference>
<dbReference type="SUPFAM" id="SSF47336">
    <property type="entry name" value="ACP-like"/>
    <property type="match status" value="1"/>
</dbReference>
<dbReference type="KEGG" id="scya:EJ357_24620"/>
<proteinExistence type="predicted"/>
<dbReference type="Proteomes" id="UP000280298">
    <property type="component" value="Chromosome"/>
</dbReference>
<keyword evidence="3" id="KW-1185">Reference proteome</keyword>
<evidence type="ECO:0000313" key="3">
    <source>
        <dbReference type="Proteomes" id="UP000280298"/>
    </source>
</evidence>
<dbReference type="Pfam" id="PF00550">
    <property type="entry name" value="PP-binding"/>
    <property type="match status" value="1"/>
</dbReference>
<evidence type="ECO:0000313" key="2">
    <source>
        <dbReference type="EMBL" id="AZQ36255.1"/>
    </source>
</evidence>
<accession>A0A3S9MAZ3</accession>
<dbReference type="OrthoDB" id="2085352at2"/>
<reference evidence="2 3" key="1">
    <citation type="journal article" date="2019" name="Int. J. Syst. Evol. Microbiol.">
        <title>Streptomyces cyaneochromogenes sp. nov., a blue pigment-producing actinomycete from manganese-contaminated soil.</title>
        <authorList>
            <person name="Tang X."/>
            <person name="Zhao J."/>
            <person name="Li K."/>
            <person name="Chen Z."/>
            <person name="Sun Y."/>
            <person name="Gao J."/>
        </authorList>
    </citation>
    <scope>NUCLEOTIDE SEQUENCE [LARGE SCALE GENOMIC DNA]</scope>
    <source>
        <strain evidence="2 3">MK-45</strain>
    </source>
</reference>
<dbReference type="Gene3D" id="1.10.1200.10">
    <property type="entry name" value="ACP-like"/>
    <property type="match status" value="1"/>
</dbReference>
<feature type="domain" description="Carrier" evidence="1">
    <location>
        <begin position="25"/>
        <end position="85"/>
    </location>
</feature>